<reference evidence="2 3" key="1">
    <citation type="submission" date="2018-03" db="EMBL/GenBank/DDBJ databases">
        <title>Genomic Encyclopedia of Type Strains, Phase III (KMG-III): the genomes of soil and plant-associated and newly described type strains.</title>
        <authorList>
            <person name="Whitman W."/>
        </authorList>
    </citation>
    <scope>NUCLEOTIDE SEQUENCE [LARGE SCALE GENOMIC DNA]</scope>
    <source>
        <strain evidence="2 3">CGMCC 1.12484</strain>
    </source>
</reference>
<evidence type="ECO:0000256" key="1">
    <source>
        <dbReference type="SAM" id="Phobius"/>
    </source>
</evidence>
<keyword evidence="1" id="KW-0812">Transmembrane</keyword>
<feature type="transmembrane region" description="Helical" evidence="1">
    <location>
        <begin position="61"/>
        <end position="80"/>
    </location>
</feature>
<dbReference type="Pfam" id="PF20619">
    <property type="entry name" value="DUF6804"/>
    <property type="match status" value="1"/>
</dbReference>
<dbReference type="AlphaFoldDB" id="A0A2T0VHG8"/>
<feature type="transmembrane region" description="Helical" evidence="1">
    <location>
        <begin position="36"/>
        <end position="54"/>
    </location>
</feature>
<feature type="transmembrane region" description="Helical" evidence="1">
    <location>
        <begin position="12"/>
        <end position="30"/>
    </location>
</feature>
<gene>
    <name evidence="2" type="ORF">B0I08_102335</name>
</gene>
<comment type="caution">
    <text evidence="2">The sequence shown here is derived from an EMBL/GenBank/DDBJ whole genome shotgun (WGS) entry which is preliminary data.</text>
</comment>
<evidence type="ECO:0000313" key="3">
    <source>
        <dbReference type="Proteomes" id="UP000237983"/>
    </source>
</evidence>
<proteinExistence type="predicted"/>
<keyword evidence="3" id="KW-1185">Reference proteome</keyword>
<dbReference type="OrthoDB" id="5125716at2"/>
<name>A0A2T0VHG8_9MICO</name>
<dbReference type="InterPro" id="IPR046548">
    <property type="entry name" value="DUF6804"/>
</dbReference>
<dbReference type="Proteomes" id="UP000237983">
    <property type="component" value="Unassembled WGS sequence"/>
</dbReference>
<organism evidence="2 3">
    <name type="scientific">Glaciihabitans tibetensis</name>
    <dbReference type="NCBI Taxonomy" id="1266600"/>
    <lineage>
        <taxon>Bacteria</taxon>
        <taxon>Bacillati</taxon>
        <taxon>Actinomycetota</taxon>
        <taxon>Actinomycetes</taxon>
        <taxon>Micrococcales</taxon>
        <taxon>Microbacteriaceae</taxon>
        <taxon>Glaciihabitans</taxon>
    </lineage>
</organism>
<dbReference type="EMBL" id="PVTL01000002">
    <property type="protein sequence ID" value="PRY69658.1"/>
    <property type="molecule type" value="Genomic_DNA"/>
</dbReference>
<dbReference type="RefSeq" id="WP_106210608.1">
    <property type="nucleotide sequence ID" value="NZ_PVTL01000002.1"/>
</dbReference>
<accession>A0A2T0VHG8</accession>
<keyword evidence="1" id="KW-0472">Membrane</keyword>
<keyword evidence="1" id="KW-1133">Transmembrane helix</keyword>
<evidence type="ECO:0000313" key="2">
    <source>
        <dbReference type="EMBL" id="PRY69658.1"/>
    </source>
</evidence>
<feature type="transmembrane region" description="Helical" evidence="1">
    <location>
        <begin position="86"/>
        <end position="107"/>
    </location>
</feature>
<protein>
    <submittedName>
        <fullName evidence="2">Uncharacterized protein</fullName>
    </submittedName>
</protein>
<sequence>MSSYPTPAYRRTALAPGILGAIVLLAGIALLGTGGFTWILFATSILALVVAVYAWQAGQPWWLFGLAPIALLWNPVWPITLPSDQLWGALQYIAAIVFIAAGVLIRVPNPDARKPR</sequence>